<gene>
    <name evidence="2" type="ORF">THAOC_12173</name>
</gene>
<sequence length="245" mass="27263">GQFASPLDPRGEDPNIAELRRALPGLPRHRIERVSREFKRVLGYPSIIRLALAVRENMPDRFSPQCLARVNLANAKVVMEEAEKEGLVDSHMLNGMLRVHTNSGRIEPAIRYYNTAFAKHGKSPTTHSDRLLFEMLVKKKRLERAFKLKQDIESRGRTLDLLSYGTLTEHYGNHDQLGSALMVIRECIDKHGLPPGEKALKKVRSMCRRGGGGAEAARGAGGEGPARVEAPGREAEVLEEEEAVL</sequence>
<feature type="region of interest" description="Disordered" evidence="1">
    <location>
        <begin position="211"/>
        <end position="245"/>
    </location>
</feature>
<keyword evidence="3" id="KW-1185">Reference proteome</keyword>
<proteinExistence type="predicted"/>
<evidence type="ECO:0000256" key="1">
    <source>
        <dbReference type="SAM" id="MobiDB-lite"/>
    </source>
</evidence>
<dbReference type="AlphaFoldDB" id="K0SPD3"/>
<evidence type="ECO:0008006" key="4">
    <source>
        <dbReference type="Google" id="ProtNLM"/>
    </source>
</evidence>
<accession>K0SPD3</accession>
<dbReference type="EMBL" id="AGNL01014121">
    <property type="protein sequence ID" value="EJK66859.1"/>
    <property type="molecule type" value="Genomic_DNA"/>
</dbReference>
<dbReference type="Gene3D" id="1.25.40.10">
    <property type="entry name" value="Tetratricopeptide repeat domain"/>
    <property type="match status" value="1"/>
</dbReference>
<dbReference type="Proteomes" id="UP000266841">
    <property type="component" value="Unassembled WGS sequence"/>
</dbReference>
<protein>
    <recommendedName>
        <fullName evidence="4">Pentacotripeptide-repeat region of PRORP domain-containing protein</fullName>
    </recommendedName>
</protein>
<reference evidence="2 3" key="1">
    <citation type="journal article" date="2012" name="Genome Biol.">
        <title>Genome and low-iron response of an oceanic diatom adapted to chronic iron limitation.</title>
        <authorList>
            <person name="Lommer M."/>
            <person name="Specht M."/>
            <person name="Roy A.S."/>
            <person name="Kraemer L."/>
            <person name="Andreson R."/>
            <person name="Gutowska M.A."/>
            <person name="Wolf J."/>
            <person name="Bergner S.V."/>
            <person name="Schilhabel M.B."/>
            <person name="Klostermeier U.C."/>
            <person name="Beiko R.G."/>
            <person name="Rosenstiel P."/>
            <person name="Hippler M."/>
            <person name="Laroche J."/>
        </authorList>
    </citation>
    <scope>NUCLEOTIDE SEQUENCE [LARGE SCALE GENOMIC DNA]</scope>
    <source>
        <strain evidence="2 3">CCMP1005</strain>
    </source>
</reference>
<dbReference type="InterPro" id="IPR011990">
    <property type="entry name" value="TPR-like_helical_dom_sf"/>
</dbReference>
<evidence type="ECO:0000313" key="2">
    <source>
        <dbReference type="EMBL" id="EJK66859.1"/>
    </source>
</evidence>
<dbReference type="OrthoDB" id="43068at2759"/>
<comment type="caution">
    <text evidence="2">The sequence shown here is derived from an EMBL/GenBank/DDBJ whole genome shotgun (WGS) entry which is preliminary data.</text>
</comment>
<feature type="non-terminal residue" evidence="2">
    <location>
        <position position="1"/>
    </location>
</feature>
<evidence type="ECO:0000313" key="3">
    <source>
        <dbReference type="Proteomes" id="UP000266841"/>
    </source>
</evidence>
<feature type="compositionally biased region" description="Gly residues" evidence="1">
    <location>
        <begin position="211"/>
        <end position="224"/>
    </location>
</feature>
<name>K0SPD3_THAOC</name>
<organism evidence="2 3">
    <name type="scientific">Thalassiosira oceanica</name>
    <name type="common">Marine diatom</name>
    <dbReference type="NCBI Taxonomy" id="159749"/>
    <lineage>
        <taxon>Eukaryota</taxon>
        <taxon>Sar</taxon>
        <taxon>Stramenopiles</taxon>
        <taxon>Ochrophyta</taxon>
        <taxon>Bacillariophyta</taxon>
        <taxon>Coscinodiscophyceae</taxon>
        <taxon>Thalassiosirophycidae</taxon>
        <taxon>Thalassiosirales</taxon>
        <taxon>Thalassiosiraceae</taxon>
        <taxon>Thalassiosira</taxon>
    </lineage>
</organism>
<dbReference type="eggNOG" id="KOG4197">
    <property type="taxonomic scope" value="Eukaryota"/>
</dbReference>